<evidence type="ECO:0000313" key="5">
    <source>
        <dbReference type="EMBL" id="GAA2773481.1"/>
    </source>
</evidence>
<dbReference type="EMBL" id="BAAAUX010000001">
    <property type="protein sequence ID" value="GAA2773481.1"/>
    <property type="molecule type" value="Genomic_DNA"/>
</dbReference>
<keyword evidence="2" id="KW-0547">Nucleotide-binding</keyword>
<proteinExistence type="predicted"/>
<organism evidence="5 6">
    <name type="scientific">Saccharopolyspora taberi</name>
    <dbReference type="NCBI Taxonomy" id="60895"/>
    <lineage>
        <taxon>Bacteria</taxon>
        <taxon>Bacillati</taxon>
        <taxon>Actinomycetota</taxon>
        <taxon>Actinomycetes</taxon>
        <taxon>Pseudonocardiales</taxon>
        <taxon>Pseudonocardiaceae</taxon>
        <taxon>Saccharopolyspora</taxon>
    </lineage>
</organism>
<dbReference type="Proteomes" id="UP001500979">
    <property type="component" value="Unassembled WGS sequence"/>
</dbReference>
<keyword evidence="2" id="KW-0347">Helicase</keyword>
<keyword evidence="2" id="KW-0378">Hydrolase</keyword>
<evidence type="ECO:0000313" key="6">
    <source>
        <dbReference type="Proteomes" id="UP001500979"/>
    </source>
</evidence>
<feature type="domain" description="PD-(D/E)XK endonuclease-like" evidence="4">
    <location>
        <begin position="229"/>
        <end position="467"/>
    </location>
</feature>
<evidence type="ECO:0000256" key="3">
    <source>
        <dbReference type="ARBA" id="ARBA00023204"/>
    </source>
</evidence>
<comment type="caution">
    <text evidence="5">The sequence shown here is derived from an EMBL/GenBank/DDBJ whole genome shotgun (WGS) entry which is preliminary data.</text>
</comment>
<keyword evidence="1" id="KW-0227">DNA damage</keyword>
<dbReference type="Pfam" id="PF12705">
    <property type="entry name" value="PDDEXK_1"/>
    <property type="match status" value="1"/>
</dbReference>
<keyword evidence="2" id="KW-0067">ATP-binding</keyword>
<sequence>MLEDFALAPFMTVLDGIEHDFLSEAESFALLGSKERGSRRVHSGVLRWTEHAVQHYLTAFPPGNPDLNGEYWQPVRSSWTYEQELSKPDRRGVRSYRIRVWGRCYRSADGRVNELRMMSYRRDGRKRATEEVAIAAHIAANAQSRPERVRVREFTCLDGETELLYEGTPEQVGELYREFGAPALAEVVDGSEYRPGEPCVKCLYRVECPGLPSAPGVLGISDRSRPRRTWSVTNGRNYRACPAKDFLRRMRLPLDQRIERVAAAERGRALHDHLLRKHAADSRTPCAARAEEHWSPRPLPPDEAEAGAAMLRHHSEVCPLLRLPPGAVLKAEPGLVFDDTDADVVLLVTPDLLYQDRGSWVWREVKTTRGAAGKAFRTLESVPQIALAIVLLGRGLLGGSRARSRVELEVLRPDGVDLRLFDPFDRRMRAEAAEVVHGLVRDWHRDDEFTPRPSSECRSCEVRRWCPAALPETAG</sequence>
<keyword evidence="3" id="KW-0234">DNA repair</keyword>
<accession>A0ABN3V0H1</accession>
<evidence type="ECO:0000259" key="4">
    <source>
        <dbReference type="Pfam" id="PF12705"/>
    </source>
</evidence>
<keyword evidence="6" id="KW-1185">Reference proteome</keyword>
<evidence type="ECO:0000256" key="1">
    <source>
        <dbReference type="ARBA" id="ARBA00022763"/>
    </source>
</evidence>
<protein>
    <recommendedName>
        <fullName evidence="4">PD-(D/E)XK endonuclease-like domain-containing protein</fullName>
    </recommendedName>
</protein>
<dbReference type="InterPro" id="IPR038726">
    <property type="entry name" value="PDDEXK_AddAB-type"/>
</dbReference>
<gene>
    <name evidence="5" type="ORF">GCM10010470_01480</name>
</gene>
<evidence type="ECO:0000256" key="2">
    <source>
        <dbReference type="ARBA" id="ARBA00022806"/>
    </source>
</evidence>
<reference evidence="5 6" key="1">
    <citation type="journal article" date="2019" name="Int. J. Syst. Evol. Microbiol.">
        <title>The Global Catalogue of Microorganisms (GCM) 10K type strain sequencing project: providing services to taxonomists for standard genome sequencing and annotation.</title>
        <authorList>
            <consortium name="The Broad Institute Genomics Platform"/>
            <consortium name="The Broad Institute Genome Sequencing Center for Infectious Disease"/>
            <person name="Wu L."/>
            <person name="Ma J."/>
        </authorList>
    </citation>
    <scope>NUCLEOTIDE SEQUENCE [LARGE SCALE GENOMIC DNA]</scope>
    <source>
        <strain evidence="5 6">JCM 9383</strain>
    </source>
</reference>
<name>A0ABN3V0H1_9PSEU</name>